<evidence type="ECO:0000313" key="2">
    <source>
        <dbReference type="Ensembl" id="ENSPPYP00000027071.1"/>
    </source>
</evidence>
<keyword evidence="3" id="KW-1185">Reference proteome</keyword>
<protein>
    <recommendedName>
        <fullName evidence="4">Secreted protein</fullName>
    </recommendedName>
</protein>
<dbReference type="Ensembl" id="ENSPPYT00000038453.1">
    <property type="protein sequence ID" value="ENSPPYP00000027071.1"/>
    <property type="gene ID" value="ENSPPYG00000032461.1"/>
</dbReference>
<sequence>MVCGLLVSLDWLGDLGQYLQSCCFCFICKNYDPHTPAAAQGTVIFYTCVCVCRCFRPQFLVHHSHNPLLYVGALQASENGISVCDLLLPHFTCSTPDFYLTVAHKTLIPERVLPHTRKEERCTERPRSIWTDRPCWV</sequence>
<accession>A0A8I5T4K6</accession>
<dbReference type="GeneTree" id="ENSGT00910000148733"/>
<feature type="signal peptide" evidence="1">
    <location>
        <begin position="1"/>
        <end position="16"/>
    </location>
</feature>
<keyword evidence="1" id="KW-0732">Signal</keyword>
<organism evidence="2 3">
    <name type="scientific">Pongo abelii</name>
    <name type="common">Sumatran orangutan</name>
    <name type="synonym">Pongo pygmaeus abelii</name>
    <dbReference type="NCBI Taxonomy" id="9601"/>
    <lineage>
        <taxon>Eukaryota</taxon>
        <taxon>Metazoa</taxon>
        <taxon>Chordata</taxon>
        <taxon>Craniata</taxon>
        <taxon>Vertebrata</taxon>
        <taxon>Euteleostomi</taxon>
        <taxon>Mammalia</taxon>
        <taxon>Eutheria</taxon>
        <taxon>Euarchontoglires</taxon>
        <taxon>Primates</taxon>
        <taxon>Haplorrhini</taxon>
        <taxon>Catarrhini</taxon>
        <taxon>Hominidae</taxon>
        <taxon>Pongo</taxon>
    </lineage>
</organism>
<evidence type="ECO:0000256" key="1">
    <source>
        <dbReference type="SAM" id="SignalP"/>
    </source>
</evidence>
<evidence type="ECO:0008006" key="4">
    <source>
        <dbReference type="Google" id="ProtNLM"/>
    </source>
</evidence>
<reference evidence="2" key="2">
    <citation type="submission" date="2025-08" db="UniProtKB">
        <authorList>
            <consortium name="Ensembl"/>
        </authorList>
    </citation>
    <scope>IDENTIFICATION</scope>
</reference>
<reference evidence="2" key="3">
    <citation type="submission" date="2025-09" db="UniProtKB">
        <authorList>
            <consortium name="Ensembl"/>
        </authorList>
    </citation>
    <scope>IDENTIFICATION</scope>
</reference>
<evidence type="ECO:0000313" key="3">
    <source>
        <dbReference type="Proteomes" id="UP000001595"/>
    </source>
</evidence>
<dbReference type="AlphaFoldDB" id="A0A8I5T4K6"/>
<proteinExistence type="predicted"/>
<name>A0A8I5T4K6_PONAB</name>
<dbReference type="OMA" id="CFCFICK"/>
<feature type="chain" id="PRO_5035225499" description="Secreted protein" evidence="1">
    <location>
        <begin position="17"/>
        <end position="137"/>
    </location>
</feature>
<reference evidence="2 3" key="1">
    <citation type="submission" date="2008-02" db="EMBL/GenBank/DDBJ databases">
        <title>A 6x draft sequence assembly of the Pongo pygmaeus abelii genome.</title>
        <authorList>
            <person name="Wilson R.K."/>
            <person name="Mardis E."/>
        </authorList>
    </citation>
    <scope>NUCLEOTIDE SEQUENCE [LARGE SCALE GENOMIC DNA]</scope>
</reference>
<dbReference type="Proteomes" id="UP000001595">
    <property type="component" value="Chromosome 20"/>
</dbReference>